<sequence>MPRHASTASPASGEAARRRRPVLSATLQDGVVVSRRDLFDNDDDSYPAQQAATPSYPALFQPLQWSATSSEHDRDTASMMDHTAGAAAQSTGIQPGDEHGHAGGTICCGGGHRGTDPTRGAAAMATTRVSA</sequence>
<reference evidence="3" key="2">
    <citation type="submission" date="2018-07" db="EMBL/GenBank/DDBJ databases">
        <title>Leveraging single-cell genomics to expand the Fungal Tree of Life.</title>
        <authorList>
            <consortium name="DOE Joint Genome Institute"/>
            <person name="Ahrendt S.R."/>
            <person name="Quandt C.A."/>
            <person name="Ciobanu D."/>
            <person name="Clum A."/>
            <person name="Salamov A."/>
            <person name="Andreopoulos B."/>
            <person name="Cheng J.-F."/>
            <person name="Woyke T."/>
            <person name="Pelin A."/>
            <person name="Henrissat B."/>
            <person name="Reynolds N."/>
            <person name="Benny G.L."/>
            <person name="Smith M.E."/>
            <person name="James T.Y."/>
            <person name="Grigoriev I.V."/>
        </authorList>
    </citation>
    <scope>NUCLEOTIDE SEQUENCE</scope>
    <source>
        <strain evidence="3">Benny S71-1</strain>
    </source>
</reference>
<organism evidence="3 4">
    <name type="scientific">Syncephalis pseudoplumigaleata</name>
    <dbReference type="NCBI Taxonomy" id="1712513"/>
    <lineage>
        <taxon>Eukaryota</taxon>
        <taxon>Fungi</taxon>
        <taxon>Fungi incertae sedis</taxon>
        <taxon>Zoopagomycota</taxon>
        <taxon>Zoopagomycotina</taxon>
        <taxon>Zoopagomycetes</taxon>
        <taxon>Zoopagales</taxon>
        <taxon>Piptocephalidaceae</taxon>
        <taxon>Syncephalis</taxon>
    </lineage>
</organism>
<reference evidence="4" key="1">
    <citation type="journal article" date="2018" name="Nat. Microbiol.">
        <title>Leveraging single-cell genomics to expand the fungal tree of life.</title>
        <authorList>
            <person name="Ahrendt S.R."/>
            <person name="Quandt C.A."/>
            <person name="Ciobanu D."/>
            <person name="Clum A."/>
            <person name="Salamov A."/>
            <person name="Andreopoulos B."/>
            <person name="Cheng J.F."/>
            <person name="Woyke T."/>
            <person name="Pelin A."/>
            <person name="Henrissat B."/>
            <person name="Reynolds N.K."/>
            <person name="Benny G.L."/>
            <person name="Smith M.E."/>
            <person name="James T.Y."/>
            <person name="Grigoriev I.V."/>
        </authorList>
    </citation>
    <scope>NUCLEOTIDE SEQUENCE [LARGE SCALE GENOMIC DNA]</scope>
    <source>
        <strain evidence="4">Benny S71-1</strain>
    </source>
</reference>
<name>A0A4P9YTA3_9FUNG</name>
<proteinExistence type="predicted"/>
<dbReference type="AlphaFoldDB" id="A0A4P9YTA3"/>
<keyword evidence="4" id="KW-1185">Reference proteome</keyword>
<gene>
    <name evidence="3" type="ORF">SYNPS1DRAFT_31295</name>
    <name evidence="2" type="ORF">SYNPS1DRAFT_31346</name>
</gene>
<dbReference type="EMBL" id="KZ991395">
    <property type="protein sequence ID" value="RKP23014.1"/>
    <property type="molecule type" value="Genomic_DNA"/>
</dbReference>
<evidence type="ECO:0000313" key="2">
    <source>
        <dbReference type="EMBL" id="RKP22965.1"/>
    </source>
</evidence>
<feature type="compositionally biased region" description="Polar residues" evidence="1">
    <location>
        <begin position="1"/>
        <end position="10"/>
    </location>
</feature>
<dbReference type="EMBL" id="KZ991445">
    <property type="protein sequence ID" value="RKP22965.1"/>
    <property type="molecule type" value="Genomic_DNA"/>
</dbReference>
<evidence type="ECO:0000256" key="1">
    <source>
        <dbReference type="SAM" id="MobiDB-lite"/>
    </source>
</evidence>
<feature type="region of interest" description="Disordered" evidence="1">
    <location>
        <begin position="1"/>
        <end position="22"/>
    </location>
</feature>
<evidence type="ECO:0000313" key="3">
    <source>
        <dbReference type="EMBL" id="RKP23014.1"/>
    </source>
</evidence>
<feature type="region of interest" description="Disordered" evidence="1">
    <location>
        <begin position="85"/>
        <end position="105"/>
    </location>
</feature>
<dbReference type="Proteomes" id="UP000278143">
    <property type="component" value="Unassembled WGS sequence"/>
</dbReference>
<dbReference type="OrthoDB" id="5760029at2759"/>
<evidence type="ECO:0000313" key="4">
    <source>
        <dbReference type="Proteomes" id="UP000278143"/>
    </source>
</evidence>
<accession>A0A4P9YTA3</accession>
<protein>
    <submittedName>
        <fullName evidence="3">Uncharacterized protein</fullName>
    </submittedName>
</protein>